<keyword evidence="3" id="KW-0378">Hydrolase</keyword>
<evidence type="ECO:0000256" key="1">
    <source>
        <dbReference type="ARBA" id="ARBA00022722"/>
    </source>
</evidence>
<reference evidence="5" key="2">
    <citation type="submission" date="2023-01" db="EMBL/GenBank/DDBJ databases">
        <title>Draft genome sequence of Methylophaga thalassica strain NBRC 102424.</title>
        <authorList>
            <person name="Sun Q."/>
            <person name="Mori K."/>
        </authorList>
    </citation>
    <scope>NUCLEOTIDE SEQUENCE</scope>
    <source>
        <strain evidence="5">NBRC 102424</strain>
    </source>
</reference>
<proteinExistence type="predicted"/>
<protein>
    <submittedName>
        <fullName evidence="5">Endonuclease</fullName>
    </submittedName>
</protein>
<organism evidence="5 6">
    <name type="scientific">Methylophaga thalassica</name>
    <dbReference type="NCBI Taxonomy" id="40223"/>
    <lineage>
        <taxon>Bacteria</taxon>
        <taxon>Pseudomonadati</taxon>
        <taxon>Pseudomonadota</taxon>
        <taxon>Gammaproteobacteria</taxon>
        <taxon>Thiotrichales</taxon>
        <taxon>Piscirickettsiaceae</taxon>
        <taxon>Methylophaga</taxon>
    </lineage>
</organism>
<name>A0ABQ5TWS0_9GAMM</name>
<dbReference type="Pfam" id="PF00565">
    <property type="entry name" value="SNase"/>
    <property type="match status" value="1"/>
</dbReference>
<evidence type="ECO:0000259" key="4">
    <source>
        <dbReference type="PROSITE" id="PS50830"/>
    </source>
</evidence>
<gene>
    <name evidence="5" type="ORF">GCM10007891_24850</name>
</gene>
<accession>A0ABQ5TWS0</accession>
<dbReference type="SUPFAM" id="SSF50199">
    <property type="entry name" value="Staphylococcal nuclease"/>
    <property type="match status" value="1"/>
</dbReference>
<dbReference type="InterPro" id="IPR035437">
    <property type="entry name" value="SNase_OB-fold_sf"/>
</dbReference>
<dbReference type="Proteomes" id="UP001161423">
    <property type="component" value="Unassembled WGS sequence"/>
</dbReference>
<dbReference type="InterPro" id="IPR016071">
    <property type="entry name" value="Staphylococal_nuclease_OB-fold"/>
</dbReference>
<dbReference type="GO" id="GO:0004519">
    <property type="term" value="F:endonuclease activity"/>
    <property type="evidence" value="ECO:0007669"/>
    <property type="project" value="UniProtKB-KW"/>
</dbReference>
<dbReference type="SMART" id="SM00318">
    <property type="entry name" value="SNc"/>
    <property type="match status" value="1"/>
</dbReference>
<evidence type="ECO:0000313" key="5">
    <source>
        <dbReference type="EMBL" id="GLQ00632.1"/>
    </source>
</evidence>
<dbReference type="InterPro" id="IPR002071">
    <property type="entry name" value="Thermonucl_AS"/>
</dbReference>
<comment type="caution">
    <text evidence="5">The sequence shown here is derived from an EMBL/GenBank/DDBJ whole genome shotgun (WGS) entry which is preliminary data.</text>
</comment>
<dbReference type="RefSeq" id="WP_104935278.1">
    <property type="nucleotide sequence ID" value="NZ_BSND01000012.1"/>
</dbReference>
<dbReference type="PROSITE" id="PS50830">
    <property type="entry name" value="TNASE_3"/>
    <property type="match status" value="1"/>
</dbReference>
<sequence>MLKEILLVVAIIDGDTIKVLDHNHDQLKVRLASIDAPERKQPFGRKSAMMLADMIGNEKVALDCPSQDRYNRWICTIHYEGVDINKQMVEMGGAWVYRRYYSGTEYITAEDQAKASKRGLWGLSEYEITPPWEWRRQH</sequence>
<dbReference type="EMBL" id="BSND01000012">
    <property type="protein sequence ID" value="GLQ00632.1"/>
    <property type="molecule type" value="Genomic_DNA"/>
</dbReference>
<dbReference type="PANTHER" id="PTHR12302:SF3">
    <property type="entry name" value="SERINE_THREONINE-PROTEIN KINASE 31"/>
    <property type="match status" value="1"/>
</dbReference>
<dbReference type="Gene3D" id="2.40.50.90">
    <property type="match status" value="1"/>
</dbReference>
<evidence type="ECO:0000313" key="6">
    <source>
        <dbReference type="Proteomes" id="UP001161423"/>
    </source>
</evidence>
<keyword evidence="6" id="KW-1185">Reference proteome</keyword>
<evidence type="ECO:0000256" key="3">
    <source>
        <dbReference type="ARBA" id="ARBA00022801"/>
    </source>
</evidence>
<dbReference type="PANTHER" id="PTHR12302">
    <property type="entry name" value="EBNA2 BINDING PROTEIN P100"/>
    <property type="match status" value="1"/>
</dbReference>
<feature type="domain" description="TNase-like" evidence="4">
    <location>
        <begin position="2"/>
        <end position="123"/>
    </location>
</feature>
<dbReference type="PROSITE" id="PS01123">
    <property type="entry name" value="TNASE_1"/>
    <property type="match status" value="1"/>
</dbReference>
<keyword evidence="2 5" id="KW-0255">Endonuclease</keyword>
<evidence type="ECO:0000256" key="2">
    <source>
        <dbReference type="ARBA" id="ARBA00022759"/>
    </source>
</evidence>
<reference evidence="5" key="1">
    <citation type="journal article" date="2014" name="Int. J. Syst. Evol. Microbiol.">
        <title>Complete genome of a new Firmicutes species belonging to the dominant human colonic microbiota ('Ruminococcus bicirculans') reveals two chromosomes and a selective capacity to utilize plant glucans.</title>
        <authorList>
            <consortium name="NISC Comparative Sequencing Program"/>
            <person name="Wegmann U."/>
            <person name="Louis P."/>
            <person name="Goesmann A."/>
            <person name="Henrissat B."/>
            <person name="Duncan S.H."/>
            <person name="Flint H.J."/>
        </authorList>
    </citation>
    <scope>NUCLEOTIDE SEQUENCE</scope>
    <source>
        <strain evidence="5">NBRC 102424</strain>
    </source>
</reference>
<keyword evidence="1" id="KW-0540">Nuclease</keyword>